<evidence type="ECO:0000256" key="2">
    <source>
        <dbReference type="ARBA" id="ARBA00022679"/>
    </source>
</evidence>
<feature type="domain" description="Pyridoxamine kinase/Phosphomethylpyrimidine kinase" evidence="15">
    <location>
        <begin position="23"/>
        <end position="258"/>
    </location>
</feature>
<dbReference type="EMBL" id="PVNO01000005">
    <property type="protein sequence ID" value="PRO70232.1"/>
    <property type="molecule type" value="Genomic_DNA"/>
</dbReference>
<sequence>MTDNALQQTAVKQPVVWCIGGIDSSGGAGITRDAITLADLKVHACVITTQATVQSNTVMLSKESMTASALNQQWQVLSESTQASAIKIGAIANDEQALLLCARIQSLAMPRPFVVWDPVLRTSSGGKLSELSEPVVEALLNTVDLVTPNTQELSWLTNMPVKTDDSLRAAAYQLIENGAHAVYIKGGHASWQTQACDTFVSPTQTIQFTQPRKDTGKLRGTGCMLASAIAAFVVHDYCIEDALTLANAYVSQVRSDSCSSSAHTPAFGRCVGFPRNPASFPLVKFSPREPLATQTFSLDAEKAPLPQSNTVISPFKTLTQTHLGLYPVVDSVEWIERLLPTGTNIIQFRVKQGTQEDIRQQIKEAIALTKHTHCQLFINDYWELAVELGAFGVHLGQEDIDTADLHAIRKAGTRLGISTHGFAEIQRVRQLKPSYIALGHIFPTNTKEMPSKPQGIERLSKYVELCEGIPTVAIGGINLARIADVAKTGVNGIAVVSAITQVDDPLHAFYALSKEAGFA</sequence>
<evidence type="ECO:0000259" key="15">
    <source>
        <dbReference type="Pfam" id="PF08543"/>
    </source>
</evidence>
<dbReference type="RefSeq" id="WP_105929862.1">
    <property type="nucleotide sequence ID" value="NZ_PVNO01000005.1"/>
</dbReference>
<evidence type="ECO:0000256" key="4">
    <source>
        <dbReference type="ARBA" id="ARBA00022741"/>
    </source>
</evidence>
<evidence type="ECO:0000313" key="16">
    <source>
        <dbReference type="EMBL" id="PRO70232.1"/>
    </source>
</evidence>
<keyword evidence="4" id="KW-0547">Nucleotide-binding</keyword>
<dbReference type="CDD" id="cd01169">
    <property type="entry name" value="HMPP_kinase"/>
    <property type="match status" value="1"/>
</dbReference>
<evidence type="ECO:0000256" key="6">
    <source>
        <dbReference type="ARBA" id="ARBA00022840"/>
    </source>
</evidence>
<evidence type="ECO:0000256" key="7">
    <source>
        <dbReference type="ARBA" id="ARBA00022842"/>
    </source>
</evidence>
<dbReference type="InterPro" id="IPR013785">
    <property type="entry name" value="Aldolase_TIM"/>
</dbReference>
<dbReference type="CDD" id="cd00564">
    <property type="entry name" value="TMP_TenI"/>
    <property type="match status" value="1"/>
</dbReference>
<proteinExistence type="inferred from homology"/>
<dbReference type="EC" id="2.5.1.3" evidence="13"/>
<feature type="domain" description="Thiamine phosphate synthase/TenI" evidence="14">
    <location>
        <begin position="330"/>
        <end position="499"/>
    </location>
</feature>
<dbReference type="NCBIfam" id="NF002904">
    <property type="entry name" value="PRK03512.1"/>
    <property type="match status" value="1"/>
</dbReference>
<dbReference type="SUPFAM" id="SSF53613">
    <property type="entry name" value="Ribokinase-like"/>
    <property type="match status" value="1"/>
</dbReference>
<evidence type="ECO:0000256" key="8">
    <source>
        <dbReference type="ARBA" id="ARBA00022977"/>
    </source>
</evidence>
<dbReference type="HAMAP" id="MF_00097">
    <property type="entry name" value="TMP_synthase"/>
    <property type="match status" value="1"/>
</dbReference>
<dbReference type="NCBIfam" id="TIGR00693">
    <property type="entry name" value="thiE"/>
    <property type="match status" value="1"/>
</dbReference>
<feature type="binding site" evidence="13">
    <location>
        <begin position="347"/>
        <end position="351"/>
    </location>
    <ligand>
        <name>4-amino-2-methyl-5-(diphosphooxymethyl)pyrimidine</name>
        <dbReference type="ChEBI" id="CHEBI:57841"/>
    </ligand>
</feature>
<comment type="catalytic activity">
    <reaction evidence="10 13">
        <text>4-methyl-5-(2-phosphooxyethyl)-thiazole + 4-amino-2-methyl-5-(diphosphooxymethyl)pyrimidine + H(+) = thiamine phosphate + diphosphate</text>
        <dbReference type="Rhea" id="RHEA:22328"/>
        <dbReference type="ChEBI" id="CHEBI:15378"/>
        <dbReference type="ChEBI" id="CHEBI:33019"/>
        <dbReference type="ChEBI" id="CHEBI:37575"/>
        <dbReference type="ChEBI" id="CHEBI:57841"/>
        <dbReference type="ChEBI" id="CHEBI:58296"/>
        <dbReference type="EC" id="2.5.1.3"/>
    </reaction>
</comment>
<dbReference type="InterPro" id="IPR013749">
    <property type="entry name" value="PM/HMP-P_kinase-1"/>
</dbReference>
<comment type="caution">
    <text evidence="16">The sequence shown here is derived from an EMBL/GenBank/DDBJ whole genome shotgun (WGS) entry which is preliminary data.</text>
</comment>
<comment type="catalytic activity">
    <reaction evidence="12 13">
        <text>2-[(2R,5Z)-2-carboxy-4-methylthiazol-5(2H)-ylidene]ethyl phosphate + 4-amino-2-methyl-5-(diphosphooxymethyl)pyrimidine + 2 H(+) = thiamine phosphate + CO2 + diphosphate</text>
        <dbReference type="Rhea" id="RHEA:47844"/>
        <dbReference type="ChEBI" id="CHEBI:15378"/>
        <dbReference type="ChEBI" id="CHEBI:16526"/>
        <dbReference type="ChEBI" id="CHEBI:33019"/>
        <dbReference type="ChEBI" id="CHEBI:37575"/>
        <dbReference type="ChEBI" id="CHEBI:57841"/>
        <dbReference type="ChEBI" id="CHEBI:62899"/>
        <dbReference type="EC" id="2.5.1.3"/>
    </reaction>
</comment>
<dbReference type="InterPro" id="IPR034291">
    <property type="entry name" value="TMP_synthase"/>
</dbReference>
<protein>
    <recommendedName>
        <fullName evidence="13">Thiamine-phosphate synthase</fullName>
        <shortName evidence="13">TP synthase</shortName>
        <shortName evidence="13">TPS</shortName>
        <ecNumber evidence="13">2.5.1.3</ecNumber>
    </recommendedName>
    <alternativeName>
        <fullName evidence="13">Thiamine-phosphate pyrophosphorylase</fullName>
        <shortName evidence="13">TMP pyrophosphorylase</shortName>
        <shortName evidence="13">TMP-PPase</shortName>
    </alternativeName>
</protein>
<evidence type="ECO:0000259" key="14">
    <source>
        <dbReference type="Pfam" id="PF02581"/>
    </source>
</evidence>
<comment type="cofactor">
    <cofactor evidence="13">
        <name>Mg(2+)</name>
        <dbReference type="ChEBI" id="CHEBI:18420"/>
    </cofactor>
    <text evidence="13">Binds 1 Mg(2+) ion per subunit.</text>
</comment>
<feature type="binding site" evidence="13">
    <location>
        <position position="447"/>
    </location>
    <ligand>
        <name>4-amino-2-methyl-5-(diphosphooxymethyl)pyrimidine</name>
        <dbReference type="ChEBI" id="CHEBI:57841"/>
    </ligand>
</feature>
<feature type="binding site" evidence="13">
    <location>
        <begin position="444"/>
        <end position="446"/>
    </location>
    <ligand>
        <name>2-[(2R,5Z)-2-carboxy-4-methylthiazol-5(2H)-ylidene]ethyl phosphate</name>
        <dbReference type="ChEBI" id="CHEBI:62899"/>
    </ligand>
</feature>
<dbReference type="Proteomes" id="UP000239539">
    <property type="component" value="Unassembled WGS sequence"/>
</dbReference>
<dbReference type="InterPro" id="IPR022998">
    <property type="entry name" value="ThiamineP_synth_TenI"/>
</dbReference>
<evidence type="ECO:0000256" key="13">
    <source>
        <dbReference type="HAMAP-Rule" id="MF_00097"/>
    </source>
</evidence>
<feature type="binding site" evidence="13">
    <location>
        <position position="380"/>
    </location>
    <ligand>
        <name>Mg(2+)</name>
        <dbReference type="ChEBI" id="CHEBI:18420"/>
    </ligand>
</feature>
<keyword evidence="9" id="KW-0511">Multifunctional enzyme</keyword>
<feature type="binding site" evidence="13">
    <location>
        <position position="379"/>
    </location>
    <ligand>
        <name>4-amino-2-methyl-5-(diphosphooxymethyl)pyrimidine</name>
        <dbReference type="ChEBI" id="CHEBI:57841"/>
    </ligand>
</feature>
<dbReference type="InterPro" id="IPR004399">
    <property type="entry name" value="HMP/HMP-P_kinase_dom"/>
</dbReference>
<evidence type="ECO:0000256" key="11">
    <source>
        <dbReference type="ARBA" id="ARBA00047851"/>
    </source>
</evidence>
<comment type="function">
    <text evidence="13">Condenses 4-methyl-5-(beta-hydroxyethyl)thiazole monophosphate (THZ-P) and 2-methyl-4-amino-5-hydroxymethyl pyrimidine pyrophosphate (HMP-PP) to form thiamine monophosphate (TMP).</text>
</comment>
<keyword evidence="8 13" id="KW-0784">Thiamine biosynthesis</keyword>
<feature type="binding site" evidence="13">
    <location>
        <position position="399"/>
    </location>
    <ligand>
        <name>Mg(2+)</name>
        <dbReference type="ChEBI" id="CHEBI:18420"/>
    </ligand>
</feature>
<gene>
    <name evidence="13" type="primary">thiE</name>
    <name evidence="16" type="ORF">C6Y39_03070</name>
</gene>
<keyword evidence="6" id="KW-0067">ATP-binding</keyword>
<evidence type="ECO:0000256" key="9">
    <source>
        <dbReference type="ARBA" id="ARBA00023268"/>
    </source>
</evidence>
<comment type="similarity">
    <text evidence="13">Belongs to the thiamine-phosphate synthase family.</text>
</comment>
<keyword evidence="7 13" id="KW-0460">Magnesium</keyword>
<accession>A0ABX5CS17</accession>
<evidence type="ECO:0000256" key="1">
    <source>
        <dbReference type="ARBA" id="ARBA00005165"/>
    </source>
</evidence>
<keyword evidence="17" id="KW-1185">Reference proteome</keyword>
<evidence type="ECO:0000256" key="12">
    <source>
        <dbReference type="ARBA" id="ARBA00047883"/>
    </source>
</evidence>
<comment type="catalytic activity">
    <reaction evidence="11 13">
        <text>2-(2-carboxy-4-methylthiazol-5-yl)ethyl phosphate + 4-amino-2-methyl-5-(diphosphooxymethyl)pyrimidine + 2 H(+) = thiamine phosphate + CO2 + diphosphate</text>
        <dbReference type="Rhea" id="RHEA:47848"/>
        <dbReference type="ChEBI" id="CHEBI:15378"/>
        <dbReference type="ChEBI" id="CHEBI:16526"/>
        <dbReference type="ChEBI" id="CHEBI:33019"/>
        <dbReference type="ChEBI" id="CHEBI:37575"/>
        <dbReference type="ChEBI" id="CHEBI:57841"/>
        <dbReference type="ChEBI" id="CHEBI:62890"/>
        <dbReference type="EC" id="2.5.1.3"/>
    </reaction>
</comment>
<dbReference type="Gene3D" id="3.40.1190.20">
    <property type="match status" value="1"/>
</dbReference>
<feature type="binding site" evidence="13">
    <location>
        <begin position="496"/>
        <end position="497"/>
    </location>
    <ligand>
        <name>2-[(2R,5Z)-2-carboxy-4-methylthiazol-5(2H)-ylidene]ethyl phosphate</name>
        <dbReference type="ChEBI" id="CHEBI:62899"/>
    </ligand>
</feature>
<dbReference type="InterPro" id="IPR029056">
    <property type="entry name" value="Ribokinase-like"/>
</dbReference>
<dbReference type="Pfam" id="PF02581">
    <property type="entry name" value="TMP-TENI"/>
    <property type="match status" value="1"/>
</dbReference>
<reference evidence="17" key="1">
    <citation type="journal article" date="2020" name="Int. J. Syst. Evol. Microbiol.">
        <title>Alteromonas alba sp. nov., a marine bacterium isolated from the seawater of the West Pacific Ocean.</title>
        <authorList>
            <person name="Sun C."/>
            <person name="Wu Y.-H."/>
            <person name="Xamxidin M."/>
            <person name="Cheng H."/>
            <person name="Xu X.-W."/>
        </authorList>
    </citation>
    <scope>NUCLEOTIDE SEQUENCE [LARGE SCALE GENOMIC DNA]</scope>
    <source>
        <strain evidence="17">9a2</strain>
    </source>
</reference>
<organism evidence="16 17">
    <name type="scientific">Alteromonas gracilis</name>
    <dbReference type="NCBI Taxonomy" id="1479524"/>
    <lineage>
        <taxon>Bacteria</taxon>
        <taxon>Pseudomonadati</taxon>
        <taxon>Pseudomonadota</taxon>
        <taxon>Gammaproteobacteria</taxon>
        <taxon>Alteromonadales</taxon>
        <taxon>Alteromonadaceae</taxon>
        <taxon>Alteromonas/Salinimonas group</taxon>
        <taxon>Alteromonas</taxon>
    </lineage>
</organism>
<keyword evidence="5" id="KW-0418">Kinase</keyword>
<evidence type="ECO:0000256" key="3">
    <source>
        <dbReference type="ARBA" id="ARBA00022723"/>
    </source>
</evidence>
<feature type="binding site" evidence="13">
    <location>
        <position position="418"/>
    </location>
    <ligand>
        <name>4-amino-2-methyl-5-(diphosphooxymethyl)pyrimidine</name>
        <dbReference type="ChEBI" id="CHEBI:57841"/>
    </ligand>
</feature>
<keyword evidence="3 13" id="KW-0479">Metal-binding</keyword>
<dbReference type="Gene3D" id="3.20.20.70">
    <property type="entry name" value="Aldolase class I"/>
    <property type="match status" value="1"/>
</dbReference>
<dbReference type="PANTHER" id="PTHR20858:SF17">
    <property type="entry name" value="HYDROXYMETHYLPYRIMIDINE_PHOSPHOMETHYLPYRIMIDINE KINASE THI20-RELATED"/>
    <property type="match status" value="1"/>
</dbReference>
<dbReference type="Pfam" id="PF08543">
    <property type="entry name" value="Phos_pyr_kin"/>
    <property type="match status" value="1"/>
</dbReference>
<evidence type="ECO:0000313" key="17">
    <source>
        <dbReference type="Proteomes" id="UP000239539"/>
    </source>
</evidence>
<evidence type="ECO:0000256" key="10">
    <source>
        <dbReference type="ARBA" id="ARBA00047334"/>
    </source>
</evidence>
<evidence type="ECO:0000256" key="5">
    <source>
        <dbReference type="ARBA" id="ARBA00022777"/>
    </source>
</evidence>
<dbReference type="InterPro" id="IPR036206">
    <property type="entry name" value="ThiamineP_synth_sf"/>
</dbReference>
<comment type="pathway">
    <text evidence="1 13">Cofactor biosynthesis; thiamine diphosphate biosynthesis; thiamine phosphate from 4-amino-2-methyl-5-diphosphomethylpyrimidine and 4-methyl-5-(2-phosphoethyl)-thiazole: step 1/1.</text>
</comment>
<feature type="binding site" evidence="13">
    <location>
        <position position="476"/>
    </location>
    <ligand>
        <name>2-[(2R,5Z)-2-carboxy-4-methylthiazol-5(2H)-ylidene]ethyl phosphate</name>
        <dbReference type="ChEBI" id="CHEBI:62899"/>
    </ligand>
</feature>
<name>A0ABX5CS17_9ALTE</name>
<dbReference type="PANTHER" id="PTHR20858">
    <property type="entry name" value="PHOSPHOMETHYLPYRIMIDINE KINASE"/>
    <property type="match status" value="1"/>
</dbReference>
<dbReference type="SUPFAM" id="SSF51391">
    <property type="entry name" value="Thiamin phosphate synthase"/>
    <property type="match status" value="1"/>
</dbReference>
<keyword evidence="2 13" id="KW-0808">Transferase</keyword>